<keyword evidence="3" id="KW-1185">Reference proteome</keyword>
<name>A0A640T4E1_9ACTN</name>
<comment type="caution">
    <text evidence="2">The sequence shown here is derived from an EMBL/GenBank/DDBJ whole genome shotgun (WGS) entry which is preliminary data.</text>
</comment>
<dbReference type="EMBL" id="BLIO01000001">
    <property type="protein sequence ID" value="GFE17892.1"/>
    <property type="molecule type" value="Genomic_DNA"/>
</dbReference>
<protein>
    <submittedName>
        <fullName evidence="2">Uncharacterized protein</fullName>
    </submittedName>
</protein>
<evidence type="ECO:0000313" key="3">
    <source>
        <dbReference type="Proteomes" id="UP000430079"/>
    </source>
</evidence>
<feature type="compositionally biased region" description="Polar residues" evidence="1">
    <location>
        <begin position="128"/>
        <end position="145"/>
    </location>
</feature>
<organism evidence="2 3">
    <name type="scientific">Streptomyces glebosus</name>
    <dbReference type="NCBI Taxonomy" id="249580"/>
    <lineage>
        <taxon>Bacteria</taxon>
        <taxon>Bacillati</taxon>
        <taxon>Actinomycetota</taxon>
        <taxon>Actinomycetes</taxon>
        <taxon>Kitasatosporales</taxon>
        <taxon>Streptomycetaceae</taxon>
        <taxon>Streptomyces</taxon>
    </lineage>
</organism>
<dbReference type="AlphaFoldDB" id="A0A640T4E1"/>
<reference evidence="2 3" key="1">
    <citation type="submission" date="2019-12" db="EMBL/GenBank/DDBJ databases">
        <title>Whole genome shotgun sequence of Streptomyces hygroscopicus subsp. glebosus NBRC 13786.</title>
        <authorList>
            <person name="Ichikawa N."/>
            <person name="Kimura A."/>
            <person name="Kitahashi Y."/>
            <person name="Komaki H."/>
            <person name="Tamura T."/>
        </authorList>
    </citation>
    <scope>NUCLEOTIDE SEQUENCE [LARGE SCALE GENOMIC DNA]</scope>
    <source>
        <strain evidence="2 3">NBRC 13786</strain>
    </source>
</reference>
<feature type="region of interest" description="Disordered" evidence="1">
    <location>
        <begin position="106"/>
        <end position="145"/>
    </location>
</feature>
<sequence length="160" mass="17597">MGDDAVSLDLSNYELRWPTSLFVSEGERILRTASDDRAWQDRAIWLMTEALAGTTVVADFKEADDWQTDAWATARSAGPDKTAWFAELINRASELRHSVAPRPYWPQRHGRGLSHDGTARRVPGATLHGSSTNSPTTGTWSRCSARSASTIPVTCPTAPR</sequence>
<evidence type="ECO:0000256" key="1">
    <source>
        <dbReference type="SAM" id="MobiDB-lite"/>
    </source>
</evidence>
<dbReference type="Proteomes" id="UP000430079">
    <property type="component" value="Unassembled WGS sequence"/>
</dbReference>
<evidence type="ECO:0000313" key="2">
    <source>
        <dbReference type="EMBL" id="GFE17892.1"/>
    </source>
</evidence>
<accession>A0A640T4E1</accession>
<gene>
    <name evidence="2" type="ORF">Sgleb_59390</name>
</gene>
<proteinExistence type="predicted"/>